<dbReference type="eggNOG" id="COG3069">
    <property type="taxonomic scope" value="Bacteria"/>
</dbReference>
<dbReference type="GO" id="GO:0015556">
    <property type="term" value="F:C4-dicarboxylate transmembrane transporter activity"/>
    <property type="evidence" value="ECO:0007669"/>
    <property type="project" value="InterPro"/>
</dbReference>
<evidence type="ECO:0000313" key="10">
    <source>
        <dbReference type="Proteomes" id="UP000005309"/>
    </source>
</evidence>
<evidence type="ECO:0000313" key="9">
    <source>
        <dbReference type="EMBL" id="EEQ49390.1"/>
    </source>
</evidence>
<dbReference type="GO" id="GO:0005886">
    <property type="term" value="C:plasma membrane"/>
    <property type="evidence" value="ECO:0007669"/>
    <property type="project" value="UniProtKB-SubCell"/>
</dbReference>
<feature type="transmembrane region" description="Helical" evidence="8">
    <location>
        <begin position="326"/>
        <end position="353"/>
    </location>
</feature>
<feature type="transmembrane region" description="Helical" evidence="8">
    <location>
        <begin position="412"/>
        <end position="434"/>
    </location>
</feature>
<evidence type="ECO:0000256" key="1">
    <source>
        <dbReference type="ARBA" id="ARBA00004651"/>
    </source>
</evidence>
<evidence type="ECO:0000256" key="7">
    <source>
        <dbReference type="ARBA" id="ARBA00023136"/>
    </source>
</evidence>
<dbReference type="PANTHER" id="PTHR42002:SF2">
    <property type="entry name" value="ANAEROBIC C4-DICARBOXYLATE TRANSPORTER DCUC-RELATED"/>
    <property type="match status" value="1"/>
</dbReference>
<evidence type="ECO:0000256" key="5">
    <source>
        <dbReference type="ARBA" id="ARBA00022692"/>
    </source>
</evidence>
<comment type="similarity">
    <text evidence="2">Belongs to the DcuC/DcuD transporter (TC 2.A.61) family.</text>
</comment>
<feature type="transmembrane region" description="Helical" evidence="8">
    <location>
        <begin position="365"/>
        <end position="392"/>
    </location>
</feature>
<evidence type="ECO:0000256" key="4">
    <source>
        <dbReference type="ARBA" id="ARBA00022475"/>
    </source>
</evidence>
<proteinExistence type="inferred from homology"/>
<dbReference type="Pfam" id="PF03606">
    <property type="entry name" value="DcuC"/>
    <property type="match status" value="1"/>
</dbReference>
<reference evidence="9 10" key="1">
    <citation type="submission" date="2009-04" db="EMBL/GenBank/DDBJ databases">
        <authorList>
            <person name="Qin X."/>
            <person name="Bachman B."/>
            <person name="Battles P."/>
            <person name="Bell A."/>
            <person name="Bess C."/>
            <person name="Bickham C."/>
            <person name="Chaboub L."/>
            <person name="Chen D."/>
            <person name="Coyle M."/>
            <person name="Deiros D.R."/>
            <person name="Dinh H."/>
            <person name="Forbes L."/>
            <person name="Fowler G."/>
            <person name="Francisco L."/>
            <person name="Fu Q."/>
            <person name="Gubbala S."/>
            <person name="Hale W."/>
            <person name="Han Y."/>
            <person name="Hemphill L."/>
            <person name="Highlander S.K."/>
            <person name="Hirani K."/>
            <person name="Hogues M."/>
            <person name="Jackson L."/>
            <person name="Jakkamsetti A."/>
            <person name="Javaid M."/>
            <person name="Jiang H."/>
            <person name="Korchina V."/>
            <person name="Kovar C."/>
            <person name="Lara F."/>
            <person name="Lee S."/>
            <person name="Mata R."/>
            <person name="Mathew T."/>
            <person name="Moen C."/>
            <person name="Morales K."/>
            <person name="Munidasa M."/>
            <person name="Nazareth L."/>
            <person name="Ngo R."/>
            <person name="Nguyen L."/>
            <person name="Okwuonu G."/>
            <person name="Ongeri F."/>
            <person name="Patil S."/>
            <person name="Petrosino J."/>
            <person name="Pham C."/>
            <person name="Pham P."/>
            <person name="Pu L.-L."/>
            <person name="Puazo M."/>
            <person name="Raj R."/>
            <person name="Reid J."/>
            <person name="Rouhana J."/>
            <person name="Saada N."/>
            <person name="Shang Y."/>
            <person name="Simmons D."/>
            <person name="Thornton R."/>
            <person name="Warren J."/>
            <person name="Weissenberger G."/>
            <person name="Zhang J."/>
            <person name="Zhang L."/>
            <person name="Zhou C."/>
            <person name="Zhu D."/>
            <person name="Muzny D."/>
            <person name="Worley K."/>
            <person name="Gibbs R."/>
        </authorList>
    </citation>
    <scope>NUCLEOTIDE SEQUENCE [LARGE SCALE GENOMIC DNA]</scope>
    <source>
        <strain evidence="9 10">ATCC 43531</strain>
    </source>
</reference>
<feature type="transmembrane region" description="Helical" evidence="8">
    <location>
        <begin position="88"/>
        <end position="107"/>
    </location>
</feature>
<name>C4V154_9FIRM</name>
<keyword evidence="10" id="KW-1185">Reference proteome</keyword>
<evidence type="ECO:0000256" key="3">
    <source>
        <dbReference type="ARBA" id="ARBA00022448"/>
    </source>
</evidence>
<accession>C4V154</accession>
<evidence type="ECO:0000256" key="6">
    <source>
        <dbReference type="ARBA" id="ARBA00022989"/>
    </source>
</evidence>
<dbReference type="InterPro" id="IPR018385">
    <property type="entry name" value="C4_dicarb_anaerob_car-like"/>
</dbReference>
<keyword evidence="4" id="KW-1003">Cell membrane</keyword>
<comment type="caution">
    <text evidence="9">The sequence shown here is derived from an EMBL/GenBank/DDBJ whole genome shotgun (WGS) entry which is preliminary data.</text>
</comment>
<dbReference type="InterPro" id="IPR004669">
    <property type="entry name" value="C4_dicarb_anaerob_car"/>
</dbReference>
<comment type="subcellular location">
    <subcellularLocation>
        <location evidence="1">Cell membrane</location>
        <topology evidence="1">Multi-pass membrane protein</topology>
    </subcellularLocation>
</comment>
<protein>
    <submittedName>
        <fullName evidence="9">Transporter, anaerobic C4-dicarboxylate uptake C (DcuC) family</fullName>
    </submittedName>
</protein>
<dbReference type="NCBIfam" id="NF037994">
    <property type="entry name" value="DcuC_1"/>
    <property type="match status" value="1"/>
</dbReference>
<sequence>MVLCGGFFYHTSNQYRQPSLWQLWQRLSRCFTSKEVFSLAIAGGIIVVLAFVAIIKKYETRMVLFGAGLLMCIIGGVADSAITTFSKTMVHTTLVPVICTVMGFSYVMKLTGCDRHLVASISGVITRTKFVLIPLAMLLTWWINIAIPSAAGCAAAVGSILIPALIAAGVHPAMAGAAVLAGTWGSAISPGTSHNPFVADLAGTDIMSVIMNEAPSAIAASIVCAVTLAAIAIIRSEGPNEERRAAYLEELAEEERDENFHINPLYAIVPLVPLILLVLGSKQVAVLPLVSVPTAMITGCILSLIVTRTSPQEVTKKFFDGMGSAYGSVMGLIVAAAVFTAGMTAMGLTGALIETMKGSESIARIAGAFGPFVIAIISGSGDAAALAFNGAITPHAEAFGMTIVDLGSLAQMAGAIGRSMSPVAGAAIVCAGLAKVSPMEMTKRNALPMLLTTITFMIVLFL</sequence>
<feature type="transmembrane region" description="Helical" evidence="8">
    <location>
        <begin position="217"/>
        <end position="234"/>
    </location>
</feature>
<keyword evidence="6 8" id="KW-1133">Transmembrane helix</keyword>
<dbReference type="HOGENOM" id="CLU_030262_1_0_9"/>
<dbReference type="EMBL" id="ACLA01000004">
    <property type="protein sequence ID" value="EEQ49390.1"/>
    <property type="molecule type" value="Genomic_DNA"/>
</dbReference>
<organism evidence="9 10">
    <name type="scientific">Selenomonas flueggei ATCC 43531</name>
    <dbReference type="NCBI Taxonomy" id="638302"/>
    <lineage>
        <taxon>Bacteria</taxon>
        <taxon>Bacillati</taxon>
        <taxon>Bacillota</taxon>
        <taxon>Negativicutes</taxon>
        <taxon>Selenomonadales</taxon>
        <taxon>Selenomonadaceae</taxon>
        <taxon>Selenomonas</taxon>
    </lineage>
</organism>
<dbReference type="Proteomes" id="UP000005309">
    <property type="component" value="Unassembled WGS sequence"/>
</dbReference>
<feature type="transmembrane region" description="Helical" evidence="8">
    <location>
        <begin position="119"/>
        <end position="143"/>
    </location>
</feature>
<dbReference type="PANTHER" id="PTHR42002">
    <property type="entry name" value="ANAEROBIC C4-DICARBOXYLATE TRANSPORTER DCUC-RELATED"/>
    <property type="match status" value="1"/>
</dbReference>
<evidence type="ECO:0000256" key="2">
    <source>
        <dbReference type="ARBA" id="ARBA00005275"/>
    </source>
</evidence>
<keyword evidence="5 8" id="KW-0812">Transmembrane</keyword>
<feature type="transmembrane region" description="Helical" evidence="8">
    <location>
        <begin position="62"/>
        <end position="82"/>
    </location>
</feature>
<gene>
    <name evidence="9" type="ORF">HMPREF0908_0248</name>
</gene>
<keyword evidence="7 8" id="KW-0472">Membrane</keyword>
<feature type="transmembrane region" description="Helical" evidence="8">
    <location>
        <begin position="446"/>
        <end position="461"/>
    </location>
</feature>
<dbReference type="AlphaFoldDB" id="C4V154"/>
<dbReference type="STRING" id="638302.HMPREF0908_0248"/>
<feature type="transmembrane region" description="Helical" evidence="8">
    <location>
        <begin position="286"/>
        <end position="306"/>
    </location>
</feature>
<feature type="transmembrane region" description="Helical" evidence="8">
    <location>
        <begin position="36"/>
        <end position="55"/>
    </location>
</feature>
<keyword evidence="3" id="KW-0813">Transport</keyword>
<evidence type="ECO:0000256" key="8">
    <source>
        <dbReference type="SAM" id="Phobius"/>
    </source>
</evidence>
<feature type="transmembrane region" description="Helical" evidence="8">
    <location>
        <begin position="260"/>
        <end position="279"/>
    </location>
</feature>